<gene>
    <name evidence="1" type="ORF">RM552_04855</name>
</gene>
<dbReference type="InterPro" id="IPR021241">
    <property type="entry name" value="CsiV"/>
</dbReference>
<organism evidence="1 2">
    <name type="scientific">Glaciecola petra</name>
    <dbReference type="NCBI Taxonomy" id="3075602"/>
    <lineage>
        <taxon>Bacteria</taxon>
        <taxon>Pseudomonadati</taxon>
        <taxon>Pseudomonadota</taxon>
        <taxon>Gammaproteobacteria</taxon>
        <taxon>Alteromonadales</taxon>
        <taxon>Alteromonadaceae</taxon>
        <taxon>Glaciecola</taxon>
    </lineage>
</organism>
<evidence type="ECO:0000313" key="2">
    <source>
        <dbReference type="Proteomes" id="UP001253545"/>
    </source>
</evidence>
<dbReference type="Pfam" id="PF10972">
    <property type="entry name" value="CsiV"/>
    <property type="match status" value="1"/>
</dbReference>
<name>A0ABU2ZNG3_9ALTE</name>
<proteinExistence type="predicted"/>
<dbReference type="EMBL" id="JAVRHX010000001">
    <property type="protein sequence ID" value="MDT0594167.1"/>
    <property type="molecule type" value="Genomic_DNA"/>
</dbReference>
<evidence type="ECO:0000313" key="1">
    <source>
        <dbReference type="EMBL" id="MDT0594167.1"/>
    </source>
</evidence>
<dbReference type="RefSeq" id="WP_311367649.1">
    <property type="nucleotide sequence ID" value="NZ_JAVRHX010000001.1"/>
</dbReference>
<sequence length="360" mass="42834">MLGFSYNGVSQEQQDWWFNVEFIAFKRNILASNDEDFSQADFQFTNTASKDIWAVDLYIKALKHNIELAPCKDPMLNYFSEPTLDLALQQQPEAHFDKLYNTLITGPSPLHCLLEADKQKRLPYSYYENEFAFPLPLGLGHEKDFVPQEVFAKDAIFKPYTHLITKEETTTTEVASRIFRQRDIQGLFYTAWRQNVVFGEDNAPFFHIKAGKLLRLKPKVSYDDWEKSYFADENQIEMQDDQFFENLKRQLENKEAVDWFSSIEKQQEISSRPYQQNWEMEGLFKVYLDYVNQIPYLHIDSEFKHYRIAINEAEQAQFETFPMKQRRRIISKQIHYFDHPAFGFVIRLERFVPPVEEIKE</sequence>
<reference evidence="1 2" key="1">
    <citation type="submission" date="2023-09" db="EMBL/GenBank/DDBJ databases">
        <authorList>
            <person name="Rey-Velasco X."/>
        </authorList>
    </citation>
    <scope>NUCLEOTIDE SEQUENCE [LARGE SCALE GENOMIC DNA]</scope>
    <source>
        <strain evidence="1 2">P117</strain>
    </source>
</reference>
<accession>A0ABU2ZNG3</accession>
<comment type="caution">
    <text evidence="1">The sequence shown here is derived from an EMBL/GenBank/DDBJ whole genome shotgun (WGS) entry which is preliminary data.</text>
</comment>
<keyword evidence="2" id="KW-1185">Reference proteome</keyword>
<protein>
    <submittedName>
        <fullName evidence="1">CsiV family protein</fullName>
    </submittedName>
</protein>
<dbReference type="Proteomes" id="UP001253545">
    <property type="component" value="Unassembled WGS sequence"/>
</dbReference>